<dbReference type="Gramene" id="ABO95364">
    <property type="protein sequence ID" value="ABO95364"/>
    <property type="gene ID" value="OSTLU_34586"/>
</dbReference>
<dbReference type="RefSeq" id="XP_001417071.1">
    <property type="nucleotide sequence ID" value="XM_001417034.1"/>
</dbReference>
<dbReference type="KEGG" id="olu:OSTLU_34586"/>
<name>A4RV39_OSTLU</name>
<evidence type="ECO:0000313" key="1">
    <source>
        <dbReference type="EMBL" id="ABO95364.1"/>
    </source>
</evidence>
<gene>
    <name evidence="1" type="ORF">OSTLU_34586</name>
</gene>
<accession>A4RV39</accession>
<sequence>RTKMDLVQTGENVDIEKDFCLERFVDFAKRVTDALRAGGYWCDYIDPCSGLSMINRDSQHVYGEVDALVTLLNYQTTNSGCCKVVLHPTWGSAVYPASLFAKAPVSALRDAIASAERDIRASDPAA</sequence>
<protein>
    <recommendedName>
        <fullName evidence="3">Methylmalonic aciduria and homocystinuria type D protein</fullName>
    </recommendedName>
</protein>
<dbReference type="STRING" id="436017.A4RV39"/>
<evidence type="ECO:0000313" key="2">
    <source>
        <dbReference type="Proteomes" id="UP000001568"/>
    </source>
</evidence>
<dbReference type="InterPro" id="IPR019362">
    <property type="entry name" value="MMADHC"/>
</dbReference>
<dbReference type="EMBL" id="CP000583">
    <property type="protein sequence ID" value="ABO95364.1"/>
    <property type="molecule type" value="Genomic_DNA"/>
</dbReference>
<dbReference type="eggNOG" id="KOG3994">
    <property type="taxonomic scope" value="Eukaryota"/>
</dbReference>
<keyword evidence="2" id="KW-1185">Reference proteome</keyword>
<dbReference type="HOGENOM" id="CLU_097729_2_0_1"/>
<dbReference type="OrthoDB" id="10263782at2759"/>
<dbReference type="Proteomes" id="UP000001568">
    <property type="component" value="Chromosome 3"/>
</dbReference>
<dbReference type="GeneID" id="5000661"/>
<evidence type="ECO:0008006" key="3">
    <source>
        <dbReference type="Google" id="ProtNLM"/>
    </source>
</evidence>
<organism evidence="1 2">
    <name type="scientific">Ostreococcus lucimarinus (strain CCE9901)</name>
    <dbReference type="NCBI Taxonomy" id="436017"/>
    <lineage>
        <taxon>Eukaryota</taxon>
        <taxon>Viridiplantae</taxon>
        <taxon>Chlorophyta</taxon>
        <taxon>Mamiellophyceae</taxon>
        <taxon>Mamiellales</taxon>
        <taxon>Bathycoccaceae</taxon>
        <taxon>Ostreococcus</taxon>
    </lineage>
</organism>
<proteinExistence type="predicted"/>
<reference evidence="1 2" key="1">
    <citation type="journal article" date="2007" name="Proc. Natl. Acad. Sci. U.S.A.">
        <title>The tiny eukaryote Ostreococcus provides genomic insights into the paradox of plankton speciation.</title>
        <authorList>
            <person name="Palenik B."/>
            <person name="Grimwood J."/>
            <person name="Aerts A."/>
            <person name="Rouze P."/>
            <person name="Salamov A."/>
            <person name="Putnam N."/>
            <person name="Dupont C."/>
            <person name="Jorgensen R."/>
            <person name="Derelle E."/>
            <person name="Rombauts S."/>
            <person name="Zhou K."/>
            <person name="Otillar R."/>
            <person name="Merchant S.S."/>
            <person name="Podell S."/>
            <person name="Gaasterland T."/>
            <person name="Napoli C."/>
            <person name="Gendler K."/>
            <person name="Manuell A."/>
            <person name="Tai V."/>
            <person name="Vallon O."/>
            <person name="Piganeau G."/>
            <person name="Jancek S."/>
            <person name="Heijde M."/>
            <person name="Jabbari K."/>
            <person name="Bowler C."/>
            <person name="Lohr M."/>
            <person name="Robbens S."/>
            <person name="Werner G."/>
            <person name="Dubchak I."/>
            <person name="Pazour G.J."/>
            <person name="Ren Q."/>
            <person name="Paulsen I."/>
            <person name="Delwiche C."/>
            <person name="Schmutz J."/>
            <person name="Rokhsar D."/>
            <person name="Van de Peer Y."/>
            <person name="Moreau H."/>
            <person name="Grigoriev I.V."/>
        </authorList>
    </citation>
    <scope>NUCLEOTIDE SEQUENCE [LARGE SCALE GENOMIC DNA]</scope>
    <source>
        <strain evidence="1 2">CCE9901</strain>
    </source>
</reference>
<dbReference type="Pfam" id="PF10229">
    <property type="entry name" value="MMADHC"/>
    <property type="match status" value="1"/>
</dbReference>
<dbReference type="PANTHER" id="PTHR13192">
    <property type="entry name" value="MY011 PROTEIN"/>
    <property type="match status" value="1"/>
</dbReference>
<dbReference type="PANTHER" id="PTHR13192:SF3">
    <property type="entry name" value="COBALAMIN TRAFFICKING PROTEIN CBLD"/>
    <property type="match status" value="1"/>
</dbReference>
<dbReference type="GO" id="GO:0009235">
    <property type="term" value="P:cobalamin metabolic process"/>
    <property type="evidence" value="ECO:0007669"/>
    <property type="project" value="InterPro"/>
</dbReference>
<feature type="non-terminal residue" evidence="1">
    <location>
        <position position="1"/>
    </location>
</feature>
<dbReference type="AlphaFoldDB" id="A4RV39"/>